<feature type="region of interest" description="Disordered" evidence="2">
    <location>
        <begin position="1"/>
        <end position="23"/>
    </location>
</feature>
<accession>A0A1L6BXL5</accession>
<evidence type="ECO:0000256" key="2">
    <source>
        <dbReference type="SAM" id="MobiDB-lite"/>
    </source>
</evidence>
<gene>
    <name evidence="4" type="primary">NSP4</name>
</gene>
<protein>
    <submittedName>
        <fullName evidence="4">NSP4</fullName>
    </submittedName>
</protein>
<keyword evidence="1" id="KW-0175">Coiled coil</keyword>
<dbReference type="GeneID" id="65246827"/>
<sequence length="210" mass="24646">MTVDPVMDNTTEQQSPTPDYGNDGIEMHLQNLTINMMQQYFKDMTFEGILAHMVLLIMSLLGLKVSDLARRKIMYLAQLFYWKLRGEVKTIVEEDIPKNKEQEKIMQLEEKILNLENYVNSLAMERSKTGLSEQEIYERFHNMYDLIKNESTSKLTSLERKLEDQNWRLAILAERRMQPQTEINVQSVASSGVNKIYTIQEENNNKEDIM</sequence>
<keyword evidence="5" id="KW-1185">Reference proteome</keyword>
<evidence type="ECO:0000313" key="5">
    <source>
        <dbReference type="Proteomes" id="UP000500822"/>
    </source>
</evidence>
<dbReference type="EMBL" id="KX756622">
    <property type="protein sequence ID" value="APQ41750.1"/>
    <property type="molecule type" value="Genomic_RNA"/>
</dbReference>
<dbReference type="RefSeq" id="YP_010086024.1">
    <property type="nucleotide sequence ID" value="NC_055263.1"/>
</dbReference>
<proteinExistence type="predicted"/>
<evidence type="ECO:0000256" key="1">
    <source>
        <dbReference type="SAM" id="Coils"/>
    </source>
</evidence>
<feature type="compositionally biased region" description="Polar residues" evidence="2">
    <location>
        <begin position="8"/>
        <end position="17"/>
    </location>
</feature>
<feature type="transmembrane region" description="Helical" evidence="3">
    <location>
        <begin position="44"/>
        <end position="63"/>
    </location>
</feature>
<reference evidence="4 5" key="1">
    <citation type="journal article" date="2016" name="Infect. Genet. Evol.">
        <title>Candidate new rotavirus species in Schreiber's bats, Serbia.</title>
        <authorList>
            <person name="Banyai K."/>
            <person name="Kemenesi G."/>
            <person name="Budinski I."/>
            <person name="Foldes F."/>
            <person name="Zana B."/>
            <person name="Marton S."/>
            <person name="Varga-Kugler R."/>
            <person name="Oldal M."/>
            <person name="Kurucz K."/>
            <person name="Jakab F."/>
        </authorList>
    </citation>
    <scope>NUCLEOTIDE SEQUENCE [LARGE SCALE GENOMIC DNA]</scope>
    <source>
        <strain evidence="4 5">BO4351/Ms/2014</strain>
    </source>
</reference>
<name>A0A1L6BXL5_9REOV</name>
<keyword evidence="3" id="KW-0812">Transmembrane</keyword>
<organism evidence="4 5">
    <name type="scientific">Rotavirus J</name>
    <dbReference type="NCBI Taxonomy" id="1929964"/>
    <lineage>
        <taxon>Viruses</taxon>
        <taxon>Riboviria</taxon>
        <taxon>Orthornavirae</taxon>
        <taxon>Duplornaviricota</taxon>
        <taxon>Resentoviricetes</taxon>
        <taxon>Reovirales</taxon>
        <taxon>Sedoreoviridae</taxon>
        <taxon>Rotavirus</taxon>
        <taxon>Rotavirus jotagastroenteritidis</taxon>
    </lineage>
</organism>
<dbReference type="KEGG" id="vg:65246827"/>
<evidence type="ECO:0000256" key="3">
    <source>
        <dbReference type="SAM" id="Phobius"/>
    </source>
</evidence>
<feature type="coiled-coil region" evidence="1">
    <location>
        <begin position="98"/>
        <end position="125"/>
    </location>
</feature>
<dbReference type="Proteomes" id="UP000500822">
    <property type="component" value="Genome"/>
</dbReference>
<keyword evidence="3" id="KW-0472">Membrane</keyword>
<evidence type="ECO:0000313" key="4">
    <source>
        <dbReference type="EMBL" id="APQ41750.1"/>
    </source>
</evidence>
<keyword evidence="3" id="KW-1133">Transmembrane helix</keyword>